<dbReference type="RefSeq" id="WP_200113737.1">
    <property type="nucleotide sequence ID" value="NZ_JAEHOH010000003.1"/>
</dbReference>
<reference evidence="5" key="1">
    <citation type="submission" date="2020-12" db="EMBL/GenBank/DDBJ databases">
        <title>Leucobacter sp. CAS1, isolated from Chromium sludge.</title>
        <authorList>
            <person name="Xu Z."/>
        </authorList>
    </citation>
    <scope>NUCLEOTIDE SEQUENCE</scope>
    <source>
        <strain evidence="5">CSA1</strain>
    </source>
</reference>
<dbReference type="GO" id="GO:0003723">
    <property type="term" value="F:RNA binding"/>
    <property type="evidence" value="ECO:0007669"/>
    <property type="project" value="InterPro"/>
</dbReference>
<dbReference type="EMBL" id="JAEHOH010000003">
    <property type="protein sequence ID" value="MBK0417977.1"/>
    <property type="molecule type" value="Genomic_DNA"/>
</dbReference>
<dbReference type="InterPro" id="IPR020103">
    <property type="entry name" value="PsdUridine_synth_cat_dom_sf"/>
</dbReference>
<dbReference type="SUPFAM" id="SSF55120">
    <property type="entry name" value="Pseudouridine synthase"/>
    <property type="match status" value="1"/>
</dbReference>
<dbReference type="GO" id="GO:0140098">
    <property type="term" value="F:catalytic activity, acting on RNA"/>
    <property type="evidence" value="ECO:0007669"/>
    <property type="project" value="UniProtKB-ARBA"/>
</dbReference>
<comment type="caution">
    <text evidence="5">The sequence shown here is derived from an EMBL/GenBank/DDBJ whole genome shotgun (WGS) entry which is preliminary data.</text>
</comment>
<keyword evidence="6" id="KW-1185">Reference proteome</keyword>
<protein>
    <recommendedName>
        <fullName evidence="2">RNA pseudouridylate synthase</fullName>
    </recommendedName>
    <alternativeName>
        <fullName evidence="3">RNA-uridine isomerase</fullName>
    </alternativeName>
</protein>
<sequence length="340" mass="37306">MAAFEQRFLPPRDGISAARLRAPGGRRTHAGAHLPVPATVGAWLAETVIPSTLGREQAFGAMRLTPEYFVTDGALTTEGGERAALADPVEPGGIYSFHKPVPHEPRIPFEVAIVYEDEDLLVVDKPAFLASTPNGKFVRECVVTRLRAARGEDSLVAIHRLDRVTSGLLILSRRGATRGAYQSMFQRREVRKTYRALAWLPPAWRPGDPLPLGLAPGAGARYRISRLEKEGGTRAVLETLGEPNARTSIELLRVLRHAGRWAGEFLLRPHTGKTHQLRVHMNALGMPLLGDPVYPVDLAPDPYDFSSTLQLLAERLAFADPLTGEERAFESGLRLDPRSA</sequence>
<dbReference type="GO" id="GO:0000455">
    <property type="term" value="P:enzyme-directed rRNA pseudouridine synthesis"/>
    <property type="evidence" value="ECO:0007669"/>
    <property type="project" value="TreeGrafter"/>
</dbReference>
<dbReference type="PANTHER" id="PTHR21600:SF84">
    <property type="entry name" value="PSEUDOURIDINE SYNTHASE RSUA_RLUA-LIKE DOMAIN-CONTAINING PROTEIN"/>
    <property type="match status" value="1"/>
</dbReference>
<dbReference type="Gene3D" id="3.30.2350.10">
    <property type="entry name" value="Pseudouridine synthase"/>
    <property type="match status" value="1"/>
</dbReference>
<dbReference type="AlphaFoldDB" id="A0A934UUI7"/>
<dbReference type="InterPro" id="IPR006145">
    <property type="entry name" value="PsdUridine_synth_RsuA/RluA"/>
</dbReference>
<dbReference type="InterPro" id="IPR006224">
    <property type="entry name" value="PsdUridine_synth_RluA-like_CS"/>
</dbReference>
<comment type="catalytic activity">
    <reaction evidence="1">
        <text>a uridine in RNA = a pseudouridine in RNA</text>
        <dbReference type="Rhea" id="RHEA:48348"/>
        <dbReference type="Rhea" id="RHEA-COMP:12068"/>
        <dbReference type="Rhea" id="RHEA-COMP:12069"/>
        <dbReference type="ChEBI" id="CHEBI:65314"/>
        <dbReference type="ChEBI" id="CHEBI:65315"/>
    </reaction>
</comment>
<feature type="domain" description="Pseudouridine synthase RsuA/RluA-like" evidence="4">
    <location>
        <begin position="119"/>
        <end position="283"/>
    </location>
</feature>
<dbReference type="Pfam" id="PF00849">
    <property type="entry name" value="PseudoU_synth_2"/>
    <property type="match status" value="1"/>
</dbReference>
<proteinExistence type="predicted"/>
<evidence type="ECO:0000259" key="4">
    <source>
        <dbReference type="Pfam" id="PF00849"/>
    </source>
</evidence>
<accession>A0A934UUI7</accession>
<name>A0A934UUI7_9MICO</name>
<dbReference type="InterPro" id="IPR050188">
    <property type="entry name" value="RluA_PseudoU_synthase"/>
</dbReference>
<evidence type="ECO:0000256" key="2">
    <source>
        <dbReference type="ARBA" id="ARBA00031870"/>
    </source>
</evidence>
<dbReference type="Proteomes" id="UP000608530">
    <property type="component" value="Unassembled WGS sequence"/>
</dbReference>
<dbReference type="GO" id="GO:0009982">
    <property type="term" value="F:pseudouridine synthase activity"/>
    <property type="evidence" value="ECO:0007669"/>
    <property type="project" value="InterPro"/>
</dbReference>
<dbReference type="PROSITE" id="PS01129">
    <property type="entry name" value="PSI_RLU"/>
    <property type="match status" value="1"/>
</dbReference>
<gene>
    <name evidence="5" type="ORF">JD276_02870</name>
</gene>
<dbReference type="PANTHER" id="PTHR21600">
    <property type="entry name" value="MITOCHONDRIAL RNA PSEUDOURIDINE SYNTHASE"/>
    <property type="match status" value="1"/>
</dbReference>
<organism evidence="5 6">
    <name type="scientific">Leucobacter chromiisoli</name>
    <dbReference type="NCBI Taxonomy" id="2796471"/>
    <lineage>
        <taxon>Bacteria</taxon>
        <taxon>Bacillati</taxon>
        <taxon>Actinomycetota</taxon>
        <taxon>Actinomycetes</taxon>
        <taxon>Micrococcales</taxon>
        <taxon>Microbacteriaceae</taxon>
        <taxon>Leucobacter</taxon>
    </lineage>
</organism>
<evidence type="ECO:0000256" key="1">
    <source>
        <dbReference type="ARBA" id="ARBA00000073"/>
    </source>
</evidence>
<evidence type="ECO:0000313" key="6">
    <source>
        <dbReference type="Proteomes" id="UP000608530"/>
    </source>
</evidence>
<evidence type="ECO:0000313" key="5">
    <source>
        <dbReference type="EMBL" id="MBK0417977.1"/>
    </source>
</evidence>
<evidence type="ECO:0000256" key="3">
    <source>
        <dbReference type="ARBA" id="ARBA00033164"/>
    </source>
</evidence>